<evidence type="ECO:0000256" key="3">
    <source>
        <dbReference type="ARBA" id="ARBA00022676"/>
    </source>
</evidence>
<keyword evidence="9" id="KW-1185">Reference proteome</keyword>
<evidence type="ECO:0000256" key="5">
    <source>
        <dbReference type="ARBA" id="ARBA00022692"/>
    </source>
</evidence>
<comment type="subcellular location">
    <subcellularLocation>
        <location evidence="1">Membrane</location>
        <topology evidence="1">Single-pass membrane protein</topology>
    </subcellularLocation>
</comment>
<evidence type="ECO:0000256" key="2">
    <source>
        <dbReference type="ARBA" id="ARBA00007647"/>
    </source>
</evidence>
<feature type="non-terminal residue" evidence="8">
    <location>
        <position position="1"/>
    </location>
</feature>
<evidence type="ECO:0008006" key="10">
    <source>
        <dbReference type="Google" id="ProtNLM"/>
    </source>
</evidence>
<proteinExistence type="inferred from homology"/>
<dbReference type="Pfam" id="PF01697">
    <property type="entry name" value="Glyco_transf_92"/>
    <property type="match status" value="1"/>
</dbReference>
<protein>
    <recommendedName>
        <fullName evidence="10">Glycosyltransferase family 92 protein</fullName>
    </recommendedName>
</protein>
<accession>X6NXH7</accession>
<dbReference type="InterPro" id="IPR008166">
    <property type="entry name" value="Glyco_transf_92"/>
</dbReference>
<sequence>NLFLDCPIPICIRALLFKLYYAQDLVEEGKVWNTSTWLQHCESFGKLSAFERHAKQIFPTTTKKGTKELRDGVTPYLPHGGTKHNDYIFDRIYSNELLYKTNALLEANKIGSVAITPMELFKQSPVDSLNMTVRVPIFQRPLVNFGVPFRPKRHYVSLCTMVTGDEYVEVRQNTKVKLVVARLKEWTEYHRMIGVEHFFIYDNSFAPYGDVYKLLIPLIQEGIVTYVYWPHRMCLKSEFSNQQLGWHRLGSQMSGHSHCLGHFGFFNEWIGVFDVDEFLIPPQQLLVQEGSSNHSISSSSSLPLFRMIEEWKYHMSDQVNFICYPAKMGYPCSEVGHQNAANSQQYPALNRYANLTILSRYQCVSKKGDERNKKCFVRTSQGRNLFIHHPLYTYPGFPLNVVNVQDNQTETEGYLFHARHSFNYDHIKRKELFTTPLNASTLQWMEKFHQKLFLQT</sequence>
<keyword evidence="7" id="KW-0472">Membrane</keyword>
<keyword evidence="6" id="KW-1133">Transmembrane helix</keyword>
<comment type="similarity">
    <text evidence="2">Belongs to the glycosyltransferase 92 family.</text>
</comment>
<evidence type="ECO:0000256" key="4">
    <source>
        <dbReference type="ARBA" id="ARBA00022679"/>
    </source>
</evidence>
<dbReference type="GO" id="GO:0005737">
    <property type="term" value="C:cytoplasm"/>
    <property type="evidence" value="ECO:0007669"/>
    <property type="project" value="TreeGrafter"/>
</dbReference>
<name>X6NXH7_RETFI</name>
<evidence type="ECO:0000256" key="6">
    <source>
        <dbReference type="ARBA" id="ARBA00022989"/>
    </source>
</evidence>
<dbReference type="GO" id="GO:0016757">
    <property type="term" value="F:glycosyltransferase activity"/>
    <property type="evidence" value="ECO:0007669"/>
    <property type="project" value="UniProtKB-KW"/>
</dbReference>
<keyword evidence="3" id="KW-0328">Glycosyltransferase</keyword>
<evidence type="ECO:0000256" key="1">
    <source>
        <dbReference type="ARBA" id="ARBA00004167"/>
    </source>
</evidence>
<keyword evidence="4" id="KW-0808">Transferase</keyword>
<comment type="caution">
    <text evidence="8">The sequence shown here is derived from an EMBL/GenBank/DDBJ whole genome shotgun (WGS) entry which is preliminary data.</text>
</comment>
<organism evidence="8 9">
    <name type="scientific">Reticulomyxa filosa</name>
    <dbReference type="NCBI Taxonomy" id="46433"/>
    <lineage>
        <taxon>Eukaryota</taxon>
        <taxon>Sar</taxon>
        <taxon>Rhizaria</taxon>
        <taxon>Retaria</taxon>
        <taxon>Foraminifera</taxon>
        <taxon>Monothalamids</taxon>
        <taxon>Reticulomyxidae</taxon>
        <taxon>Reticulomyxa</taxon>
    </lineage>
</organism>
<dbReference type="OrthoDB" id="10004529at2759"/>
<dbReference type="PANTHER" id="PTHR21461:SF69">
    <property type="entry name" value="GLYCOSYLTRANSFERASE FAMILY 92 PROTEIN"/>
    <property type="match status" value="1"/>
</dbReference>
<evidence type="ECO:0000256" key="7">
    <source>
        <dbReference type="ARBA" id="ARBA00023136"/>
    </source>
</evidence>
<keyword evidence="5" id="KW-0812">Transmembrane</keyword>
<dbReference type="EMBL" id="ASPP01005412">
    <property type="protein sequence ID" value="ETO30588.1"/>
    <property type="molecule type" value="Genomic_DNA"/>
</dbReference>
<gene>
    <name evidence="8" type="ORF">RFI_06534</name>
</gene>
<dbReference type="GO" id="GO:0016020">
    <property type="term" value="C:membrane"/>
    <property type="evidence" value="ECO:0007669"/>
    <property type="project" value="UniProtKB-SubCell"/>
</dbReference>
<dbReference type="PANTHER" id="PTHR21461">
    <property type="entry name" value="GLYCOSYLTRANSFERASE FAMILY 92 PROTEIN"/>
    <property type="match status" value="1"/>
</dbReference>
<reference evidence="8 9" key="1">
    <citation type="journal article" date="2013" name="Curr. Biol.">
        <title>The Genome of the Foraminiferan Reticulomyxa filosa.</title>
        <authorList>
            <person name="Glockner G."/>
            <person name="Hulsmann N."/>
            <person name="Schleicher M."/>
            <person name="Noegel A.A."/>
            <person name="Eichinger L."/>
            <person name="Gallinger C."/>
            <person name="Pawlowski J."/>
            <person name="Sierra R."/>
            <person name="Euteneuer U."/>
            <person name="Pillet L."/>
            <person name="Moustafa A."/>
            <person name="Platzer M."/>
            <person name="Groth M."/>
            <person name="Szafranski K."/>
            <person name="Schliwa M."/>
        </authorList>
    </citation>
    <scope>NUCLEOTIDE SEQUENCE [LARGE SCALE GENOMIC DNA]</scope>
</reference>
<dbReference type="Proteomes" id="UP000023152">
    <property type="component" value="Unassembled WGS sequence"/>
</dbReference>
<evidence type="ECO:0000313" key="8">
    <source>
        <dbReference type="EMBL" id="ETO30588.1"/>
    </source>
</evidence>
<dbReference type="AlphaFoldDB" id="X6NXH7"/>
<evidence type="ECO:0000313" key="9">
    <source>
        <dbReference type="Proteomes" id="UP000023152"/>
    </source>
</evidence>